<accession>W4V5Z2</accession>
<protein>
    <recommendedName>
        <fullName evidence="4">Anthranilate synthase component 1</fullName>
        <ecNumber evidence="3">2.6.1.85</ecNumber>
    </recommendedName>
</protein>
<proteinExistence type="predicted"/>
<name>W4V5Z2_9FIRM</name>
<comment type="cofactor">
    <cofactor evidence="1">
        <name>Mg(2+)</name>
        <dbReference type="ChEBI" id="CHEBI:18420"/>
    </cofactor>
</comment>
<dbReference type="Pfam" id="PF04715">
    <property type="entry name" value="Anth_synt_I_N"/>
    <property type="match status" value="1"/>
</dbReference>
<gene>
    <name evidence="13" type="ORF">JCM21531_2313</name>
</gene>
<evidence type="ECO:0000256" key="4">
    <source>
        <dbReference type="ARBA" id="ARBA00020653"/>
    </source>
</evidence>
<dbReference type="GO" id="GO:0046820">
    <property type="term" value="F:4-amino-4-deoxychorismate synthase activity"/>
    <property type="evidence" value="ECO:0007669"/>
    <property type="project" value="UniProtKB-EC"/>
</dbReference>
<evidence type="ECO:0000256" key="5">
    <source>
        <dbReference type="ARBA" id="ARBA00022679"/>
    </source>
</evidence>
<evidence type="ECO:0000313" key="13">
    <source>
        <dbReference type="EMBL" id="GAE88835.1"/>
    </source>
</evidence>
<evidence type="ECO:0000256" key="9">
    <source>
        <dbReference type="ARBA" id="ARBA00025634"/>
    </source>
</evidence>
<comment type="subunit">
    <text evidence="2">Heterotetramer consisting of two non-identical subunits: a beta subunit (TrpG) and a large alpha subunit (TrpE).</text>
</comment>
<evidence type="ECO:0000256" key="6">
    <source>
        <dbReference type="ARBA" id="ARBA00022723"/>
    </source>
</evidence>
<keyword evidence="14" id="KW-1185">Reference proteome</keyword>
<dbReference type="GO" id="GO:0009396">
    <property type="term" value="P:folic acid-containing compound biosynthetic process"/>
    <property type="evidence" value="ECO:0007669"/>
    <property type="project" value="InterPro"/>
</dbReference>
<sequence length="470" mass="53498">MQNEVFIKKEIETSKSAVEIFKLFYEVPYSIFLDSSLNNNELGENSIIVFNPFLVFVSKGDRIKLIKGTHIEEYTEDPLLLLRKLLRRYKNTYVSDLPFFSGAVGYFSYDLCHRIETFKDHGKDDMNIPDMIFGFYNNAIIVDHKCNKVYAAVSSIGLEDREDINQVLERKISGIIKRVCESNVRSTTAKKATECQSSVSSNFTLEEYCSMIGKAKEYIRNGDIYQANLSQQFRTNIGDSEPFDIYVDLRKSNPAPFSAYMNFEEIKVLSSSPERFLKINGKTIETRPIKGTRPRGKSKEEDNELKHELLNSEKDRAEHIMIVDLERNDLGRVCKIGSVHVEKLLQIEEYSTVLHLVSTVKGELLDDVDIIDCIKATFPGGSITGAPKIRSMEIIDELEPVKRNIYTGSIGYMDFNGNCDLNIAIRTIVIKDNEAFFNVGGGIVWDSVPEDEYRETLDKGRALLKVLTGR</sequence>
<evidence type="ECO:0000313" key="14">
    <source>
        <dbReference type="Proteomes" id="UP000019109"/>
    </source>
</evidence>
<dbReference type="AlphaFoldDB" id="W4V5Z2"/>
<keyword evidence="8" id="KW-0456">Lyase</keyword>
<dbReference type="GO" id="GO:0000162">
    <property type="term" value="P:L-tryptophan biosynthetic process"/>
    <property type="evidence" value="ECO:0007669"/>
    <property type="project" value="TreeGrafter"/>
</dbReference>
<dbReference type="InterPro" id="IPR005801">
    <property type="entry name" value="ADC_synthase"/>
</dbReference>
<dbReference type="NCBIfam" id="TIGR00553">
    <property type="entry name" value="pabB"/>
    <property type="match status" value="1"/>
</dbReference>
<dbReference type="InterPro" id="IPR005802">
    <property type="entry name" value="ADC_synth_comp_1"/>
</dbReference>
<dbReference type="Gene3D" id="3.60.120.10">
    <property type="entry name" value="Anthranilate synthase"/>
    <property type="match status" value="1"/>
</dbReference>
<feature type="domain" description="Chorismate-utilising enzyme C-terminal" evidence="11">
    <location>
        <begin position="206"/>
        <end position="459"/>
    </location>
</feature>
<evidence type="ECO:0000256" key="7">
    <source>
        <dbReference type="ARBA" id="ARBA00022842"/>
    </source>
</evidence>
<dbReference type="EMBL" id="BAVR01000025">
    <property type="protein sequence ID" value="GAE88835.1"/>
    <property type="molecule type" value="Genomic_DNA"/>
</dbReference>
<evidence type="ECO:0000256" key="3">
    <source>
        <dbReference type="ARBA" id="ARBA00013139"/>
    </source>
</evidence>
<evidence type="ECO:0000256" key="1">
    <source>
        <dbReference type="ARBA" id="ARBA00001946"/>
    </source>
</evidence>
<dbReference type="Pfam" id="PF00425">
    <property type="entry name" value="Chorismate_bind"/>
    <property type="match status" value="1"/>
</dbReference>
<reference evidence="13" key="1">
    <citation type="journal article" date="2014" name="Genome Announc.">
        <title>Draft Genome Sequence of Clostridium straminisolvens Strain JCM 21531T, Isolated from a Cellulose-Degrading Bacterial Community.</title>
        <authorList>
            <person name="Yuki M."/>
            <person name="Oshima K."/>
            <person name="Suda W."/>
            <person name="Sakamoto M."/>
            <person name="Kitamura K."/>
            <person name="Iida T."/>
            <person name="Hattori M."/>
            <person name="Ohkuma M."/>
        </authorList>
    </citation>
    <scope>NUCLEOTIDE SEQUENCE [LARGE SCALE GENOMIC DNA]</scope>
    <source>
        <strain evidence="13">JCM 21531</strain>
    </source>
</reference>
<organism evidence="13 14">
    <name type="scientific">Acetivibrio straminisolvens JCM 21531</name>
    <dbReference type="NCBI Taxonomy" id="1294263"/>
    <lineage>
        <taxon>Bacteria</taxon>
        <taxon>Bacillati</taxon>
        <taxon>Bacillota</taxon>
        <taxon>Clostridia</taxon>
        <taxon>Eubacteriales</taxon>
        <taxon>Oscillospiraceae</taxon>
        <taxon>Acetivibrio</taxon>
    </lineage>
</organism>
<dbReference type="RefSeq" id="WP_038288980.1">
    <property type="nucleotide sequence ID" value="NZ_BAVR01000025.1"/>
</dbReference>
<dbReference type="PANTHER" id="PTHR11236">
    <property type="entry name" value="AMINOBENZOATE/ANTHRANILATE SYNTHASE"/>
    <property type="match status" value="1"/>
</dbReference>
<dbReference type="EC" id="2.6.1.85" evidence="3"/>
<evidence type="ECO:0000259" key="11">
    <source>
        <dbReference type="Pfam" id="PF00425"/>
    </source>
</evidence>
<evidence type="ECO:0000256" key="10">
    <source>
        <dbReference type="ARBA" id="ARBA00047683"/>
    </source>
</evidence>
<keyword evidence="6" id="KW-0479">Metal-binding</keyword>
<feature type="domain" description="Anthranilate synthase component I N-terminal" evidence="12">
    <location>
        <begin position="17"/>
        <end position="150"/>
    </location>
</feature>
<dbReference type="InterPro" id="IPR019999">
    <property type="entry name" value="Anth_synth_I-like"/>
</dbReference>
<dbReference type="STRING" id="1294263.JCM21531_2313"/>
<comment type="function">
    <text evidence="9">Part of a heterotetrameric complex that catalyzes the two-step biosynthesis of anthranilate, an intermediate in the biosynthesis of L-tryptophan. In the first step, the glutamine-binding beta subunit (TrpG) of anthranilate synthase (AS) provides the glutamine amidotransferase activity which generates ammonia as a substrate that, along with chorismate, is used in the second step, catalyzed by the large alpha subunit of AS (TrpE) to produce anthranilate. In the absence of TrpG, TrpE can synthesize anthranilate directly from chorismate and high concentrations of ammonia.</text>
</comment>
<comment type="catalytic activity">
    <reaction evidence="10">
        <text>chorismate + L-glutamine = anthranilate + pyruvate + L-glutamate + H(+)</text>
        <dbReference type="Rhea" id="RHEA:21732"/>
        <dbReference type="ChEBI" id="CHEBI:15361"/>
        <dbReference type="ChEBI" id="CHEBI:15378"/>
        <dbReference type="ChEBI" id="CHEBI:16567"/>
        <dbReference type="ChEBI" id="CHEBI:29748"/>
        <dbReference type="ChEBI" id="CHEBI:29985"/>
        <dbReference type="ChEBI" id="CHEBI:58359"/>
        <dbReference type="EC" id="4.1.3.27"/>
    </reaction>
</comment>
<dbReference type="PANTHER" id="PTHR11236:SF48">
    <property type="entry name" value="ISOCHORISMATE SYNTHASE MENF"/>
    <property type="match status" value="1"/>
</dbReference>
<comment type="caution">
    <text evidence="13">The sequence shown here is derived from an EMBL/GenBank/DDBJ whole genome shotgun (WGS) entry which is preliminary data.</text>
</comment>
<dbReference type="GO" id="GO:0004049">
    <property type="term" value="F:anthranilate synthase activity"/>
    <property type="evidence" value="ECO:0007669"/>
    <property type="project" value="UniProtKB-EC"/>
</dbReference>
<evidence type="ECO:0000256" key="8">
    <source>
        <dbReference type="ARBA" id="ARBA00023239"/>
    </source>
</evidence>
<dbReference type="InterPro" id="IPR006805">
    <property type="entry name" value="Anth_synth_I_N"/>
</dbReference>
<evidence type="ECO:0000259" key="12">
    <source>
        <dbReference type="Pfam" id="PF04715"/>
    </source>
</evidence>
<dbReference type="InterPro" id="IPR015890">
    <property type="entry name" value="Chorismate_C"/>
</dbReference>
<dbReference type="GO" id="GO:0046872">
    <property type="term" value="F:metal ion binding"/>
    <property type="evidence" value="ECO:0007669"/>
    <property type="project" value="UniProtKB-KW"/>
</dbReference>
<dbReference type="Proteomes" id="UP000019109">
    <property type="component" value="Unassembled WGS sequence"/>
</dbReference>
<evidence type="ECO:0000256" key="2">
    <source>
        <dbReference type="ARBA" id="ARBA00011575"/>
    </source>
</evidence>
<keyword evidence="7" id="KW-0460">Magnesium</keyword>
<keyword evidence="5" id="KW-0808">Transferase</keyword>
<dbReference type="SUPFAM" id="SSF56322">
    <property type="entry name" value="ADC synthase"/>
    <property type="match status" value="1"/>
</dbReference>
<dbReference type="PRINTS" id="PR00095">
    <property type="entry name" value="ANTSNTHASEI"/>
</dbReference>